<evidence type="ECO:0000313" key="1">
    <source>
        <dbReference type="EMBL" id="GFO34851.1"/>
    </source>
</evidence>
<sequence>MVVLTSIEITVSHERPKSSKIILCRFCGTLPPMLEVVLGSEWVDRDLEDALYSRTELFVSQLAQTGPAHCTIFSNLTFIIMSVWCAPDLQWAETGAEIGADSGRRELFTQVNGAN</sequence>
<dbReference type="Proteomes" id="UP000735302">
    <property type="component" value="Unassembled WGS sequence"/>
</dbReference>
<dbReference type="AlphaFoldDB" id="A0AAV4CSL0"/>
<dbReference type="EMBL" id="BLXT01006948">
    <property type="protein sequence ID" value="GFO34851.1"/>
    <property type="molecule type" value="Genomic_DNA"/>
</dbReference>
<evidence type="ECO:0000313" key="2">
    <source>
        <dbReference type="Proteomes" id="UP000735302"/>
    </source>
</evidence>
<keyword evidence="2" id="KW-1185">Reference proteome</keyword>
<proteinExistence type="predicted"/>
<accession>A0AAV4CSL0</accession>
<organism evidence="1 2">
    <name type="scientific">Plakobranchus ocellatus</name>
    <dbReference type="NCBI Taxonomy" id="259542"/>
    <lineage>
        <taxon>Eukaryota</taxon>
        <taxon>Metazoa</taxon>
        <taxon>Spiralia</taxon>
        <taxon>Lophotrochozoa</taxon>
        <taxon>Mollusca</taxon>
        <taxon>Gastropoda</taxon>
        <taxon>Heterobranchia</taxon>
        <taxon>Euthyneura</taxon>
        <taxon>Panpulmonata</taxon>
        <taxon>Sacoglossa</taxon>
        <taxon>Placobranchoidea</taxon>
        <taxon>Plakobranchidae</taxon>
        <taxon>Plakobranchus</taxon>
    </lineage>
</organism>
<comment type="caution">
    <text evidence="1">The sequence shown here is derived from an EMBL/GenBank/DDBJ whole genome shotgun (WGS) entry which is preliminary data.</text>
</comment>
<name>A0AAV4CSL0_9GAST</name>
<reference evidence="1 2" key="1">
    <citation type="journal article" date="2021" name="Elife">
        <title>Chloroplast acquisition without the gene transfer in kleptoplastic sea slugs, Plakobranchus ocellatus.</title>
        <authorList>
            <person name="Maeda T."/>
            <person name="Takahashi S."/>
            <person name="Yoshida T."/>
            <person name="Shimamura S."/>
            <person name="Takaki Y."/>
            <person name="Nagai Y."/>
            <person name="Toyoda A."/>
            <person name="Suzuki Y."/>
            <person name="Arimoto A."/>
            <person name="Ishii H."/>
            <person name="Satoh N."/>
            <person name="Nishiyama T."/>
            <person name="Hasebe M."/>
            <person name="Maruyama T."/>
            <person name="Minagawa J."/>
            <person name="Obokata J."/>
            <person name="Shigenobu S."/>
        </authorList>
    </citation>
    <scope>NUCLEOTIDE SEQUENCE [LARGE SCALE GENOMIC DNA]</scope>
</reference>
<gene>
    <name evidence="1" type="ORF">PoB_006135600</name>
</gene>
<protein>
    <submittedName>
        <fullName evidence="1">Uncharacterized protein</fullName>
    </submittedName>
</protein>